<organism evidence="4 5">
    <name type="scientific">Orchesella dallaii</name>
    <dbReference type="NCBI Taxonomy" id="48710"/>
    <lineage>
        <taxon>Eukaryota</taxon>
        <taxon>Metazoa</taxon>
        <taxon>Ecdysozoa</taxon>
        <taxon>Arthropoda</taxon>
        <taxon>Hexapoda</taxon>
        <taxon>Collembola</taxon>
        <taxon>Entomobryomorpha</taxon>
        <taxon>Entomobryoidea</taxon>
        <taxon>Orchesellidae</taxon>
        <taxon>Orchesellinae</taxon>
        <taxon>Orchesella</taxon>
    </lineage>
</organism>
<dbReference type="InterPro" id="IPR036770">
    <property type="entry name" value="Ankyrin_rpt-contain_sf"/>
</dbReference>
<dbReference type="PANTHER" id="PTHR24201:SF16">
    <property type="entry name" value="ANKYRIN-1-LIKE-RELATED"/>
    <property type="match status" value="1"/>
</dbReference>
<feature type="repeat" description="ANK" evidence="3">
    <location>
        <begin position="114"/>
        <end position="146"/>
    </location>
</feature>
<dbReference type="PROSITE" id="PS50297">
    <property type="entry name" value="ANK_REP_REGION"/>
    <property type="match status" value="4"/>
</dbReference>
<evidence type="ECO:0000256" key="1">
    <source>
        <dbReference type="ARBA" id="ARBA00022737"/>
    </source>
</evidence>
<gene>
    <name evidence="4" type="ORF">ODALV1_LOCUS29081</name>
</gene>
<reference evidence="4 5" key="1">
    <citation type="submission" date="2024-08" db="EMBL/GenBank/DDBJ databases">
        <authorList>
            <person name="Cucini C."/>
            <person name="Frati F."/>
        </authorList>
    </citation>
    <scope>NUCLEOTIDE SEQUENCE [LARGE SCALE GENOMIC DNA]</scope>
</reference>
<dbReference type="InterPro" id="IPR050776">
    <property type="entry name" value="Ank_Repeat/CDKN_Inhibitor"/>
</dbReference>
<dbReference type="Pfam" id="PF12796">
    <property type="entry name" value="Ank_2"/>
    <property type="match status" value="2"/>
</dbReference>
<feature type="repeat" description="ANK" evidence="3">
    <location>
        <begin position="81"/>
        <end position="113"/>
    </location>
</feature>
<evidence type="ECO:0000313" key="4">
    <source>
        <dbReference type="EMBL" id="CAL8142543.1"/>
    </source>
</evidence>
<dbReference type="PROSITE" id="PS50088">
    <property type="entry name" value="ANK_REPEAT"/>
    <property type="match status" value="4"/>
</dbReference>
<evidence type="ECO:0000313" key="5">
    <source>
        <dbReference type="Proteomes" id="UP001642540"/>
    </source>
</evidence>
<dbReference type="EMBL" id="CAXLJM020000148">
    <property type="protein sequence ID" value="CAL8142543.1"/>
    <property type="molecule type" value="Genomic_DNA"/>
</dbReference>
<dbReference type="Proteomes" id="UP001642540">
    <property type="component" value="Unassembled WGS sequence"/>
</dbReference>
<proteinExistence type="predicted"/>
<feature type="repeat" description="ANK" evidence="3">
    <location>
        <begin position="48"/>
        <end position="80"/>
    </location>
</feature>
<evidence type="ECO:0000256" key="3">
    <source>
        <dbReference type="PROSITE-ProRule" id="PRU00023"/>
    </source>
</evidence>
<keyword evidence="5" id="KW-1185">Reference proteome</keyword>
<sequence>MSSTVPQQLRGRVPPPPSVHQLITSGDVVRAQQLLQTNQNLVKSKDESGRIPIHWACSMGFTELTELLLTLGSPVDASDDDQLTPLIIAASAGRTPIVRLLISKGADVNAQNSGGHSALQYASSKNRSDIVEILLANHADINMRDTLNATALHRAASVGNAKLLKMLLDQTNPKAEIDAKDSQGNTPLHLACEDEQVEAAKLLIGYGAKTDVQNKAKLTPFELIKTKSVISVLQGVASSRQS</sequence>
<keyword evidence="1" id="KW-0677">Repeat</keyword>
<dbReference type="Gene3D" id="1.25.40.20">
    <property type="entry name" value="Ankyrin repeat-containing domain"/>
    <property type="match status" value="1"/>
</dbReference>
<dbReference type="PRINTS" id="PR01415">
    <property type="entry name" value="ANKYRIN"/>
</dbReference>
<evidence type="ECO:0000256" key="2">
    <source>
        <dbReference type="ARBA" id="ARBA00023043"/>
    </source>
</evidence>
<comment type="caution">
    <text evidence="4">The sequence shown here is derived from an EMBL/GenBank/DDBJ whole genome shotgun (WGS) entry which is preliminary data.</text>
</comment>
<protein>
    <recommendedName>
        <fullName evidence="6">26S proteasome non-ATPase regulatory subunit 10</fullName>
    </recommendedName>
</protein>
<dbReference type="PANTHER" id="PTHR24201">
    <property type="entry name" value="ANK_REP_REGION DOMAIN-CONTAINING PROTEIN"/>
    <property type="match status" value="1"/>
</dbReference>
<dbReference type="SUPFAM" id="SSF48403">
    <property type="entry name" value="Ankyrin repeat"/>
    <property type="match status" value="1"/>
</dbReference>
<evidence type="ECO:0008006" key="6">
    <source>
        <dbReference type="Google" id="ProtNLM"/>
    </source>
</evidence>
<dbReference type="InterPro" id="IPR002110">
    <property type="entry name" value="Ankyrin_rpt"/>
</dbReference>
<feature type="repeat" description="ANK" evidence="3">
    <location>
        <begin position="183"/>
        <end position="215"/>
    </location>
</feature>
<dbReference type="SMART" id="SM00248">
    <property type="entry name" value="ANK"/>
    <property type="match status" value="5"/>
</dbReference>
<keyword evidence="2 3" id="KW-0040">ANK repeat</keyword>
<name>A0ABP1S2T0_9HEXA</name>
<accession>A0ABP1S2T0</accession>